<keyword evidence="1" id="KW-1133">Transmembrane helix</keyword>
<keyword evidence="3" id="KW-1185">Reference proteome</keyword>
<proteinExistence type="predicted"/>
<organism evidence="2 3">
    <name type="scientific">Gossypium tomentosum</name>
    <name type="common">Hawaiian cotton</name>
    <name type="synonym">Gossypium sandvicense</name>
    <dbReference type="NCBI Taxonomy" id="34277"/>
    <lineage>
        <taxon>Eukaryota</taxon>
        <taxon>Viridiplantae</taxon>
        <taxon>Streptophyta</taxon>
        <taxon>Embryophyta</taxon>
        <taxon>Tracheophyta</taxon>
        <taxon>Spermatophyta</taxon>
        <taxon>Magnoliopsida</taxon>
        <taxon>eudicotyledons</taxon>
        <taxon>Gunneridae</taxon>
        <taxon>Pentapetalae</taxon>
        <taxon>rosids</taxon>
        <taxon>malvids</taxon>
        <taxon>Malvales</taxon>
        <taxon>Malvaceae</taxon>
        <taxon>Malvoideae</taxon>
        <taxon>Gossypium</taxon>
    </lineage>
</organism>
<evidence type="ECO:0008006" key="4">
    <source>
        <dbReference type="Google" id="ProtNLM"/>
    </source>
</evidence>
<keyword evidence="1" id="KW-0472">Membrane</keyword>
<protein>
    <recommendedName>
        <fullName evidence="4">Transmembrane protein</fullName>
    </recommendedName>
</protein>
<dbReference type="AlphaFoldDB" id="A0A5D2L6A2"/>
<keyword evidence="1" id="KW-0812">Transmembrane</keyword>
<evidence type="ECO:0000256" key="1">
    <source>
        <dbReference type="SAM" id="Phobius"/>
    </source>
</evidence>
<sequence length="97" mass="10956">MVTQNPKTFILIIIVIIIFQFNHSTVKSLTASDVARHLISSSVLFHVNSTAMDSPTKIPICYCGYPASLRTSPNITHMWVFCMFVLVLCFWVMNFVG</sequence>
<gene>
    <name evidence="2" type="ORF">ES332_D05G342300v1</name>
</gene>
<evidence type="ECO:0000313" key="2">
    <source>
        <dbReference type="EMBL" id="TYH73623.1"/>
    </source>
</evidence>
<reference evidence="2 3" key="1">
    <citation type="submission" date="2019-07" db="EMBL/GenBank/DDBJ databases">
        <title>WGS assembly of Gossypium tomentosum.</title>
        <authorList>
            <person name="Chen Z.J."/>
            <person name="Sreedasyam A."/>
            <person name="Ando A."/>
            <person name="Song Q."/>
            <person name="De L."/>
            <person name="Hulse-Kemp A."/>
            <person name="Ding M."/>
            <person name="Ye W."/>
            <person name="Kirkbride R."/>
            <person name="Jenkins J."/>
            <person name="Plott C."/>
            <person name="Lovell J."/>
            <person name="Lin Y.-M."/>
            <person name="Vaughn R."/>
            <person name="Liu B."/>
            <person name="Li W."/>
            <person name="Simpson S."/>
            <person name="Scheffler B."/>
            <person name="Saski C."/>
            <person name="Grover C."/>
            <person name="Hu G."/>
            <person name="Conover J."/>
            <person name="Carlson J."/>
            <person name="Shu S."/>
            <person name="Boston L."/>
            <person name="Williams M."/>
            <person name="Peterson D."/>
            <person name="Mcgee K."/>
            <person name="Jones D."/>
            <person name="Wendel J."/>
            <person name="Stelly D."/>
            <person name="Grimwood J."/>
            <person name="Schmutz J."/>
        </authorList>
    </citation>
    <scope>NUCLEOTIDE SEQUENCE [LARGE SCALE GENOMIC DNA]</scope>
    <source>
        <strain evidence="2">7179.01</strain>
    </source>
</reference>
<dbReference type="EMBL" id="CM017627">
    <property type="protein sequence ID" value="TYH73623.1"/>
    <property type="molecule type" value="Genomic_DNA"/>
</dbReference>
<dbReference type="Proteomes" id="UP000322667">
    <property type="component" value="Chromosome D05"/>
</dbReference>
<evidence type="ECO:0000313" key="3">
    <source>
        <dbReference type="Proteomes" id="UP000322667"/>
    </source>
</evidence>
<name>A0A5D2L6A2_GOSTO</name>
<feature type="transmembrane region" description="Helical" evidence="1">
    <location>
        <begin position="78"/>
        <end position="96"/>
    </location>
</feature>
<accession>A0A5D2L6A2</accession>